<dbReference type="PANTHER" id="PTHR42648">
    <property type="entry name" value="TRANSPOSASE, PUTATIVE-RELATED"/>
    <property type="match status" value="1"/>
</dbReference>
<dbReference type="GO" id="GO:0016787">
    <property type="term" value="F:hydrolase activity"/>
    <property type="evidence" value="ECO:0007669"/>
    <property type="project" value="UniProtKB-KW"/>
</dbReference>
<organism evidence="5 6">
    <name type="scientific">Mucuna pruriens</name>
    <name type="common">Velvet bean</name>
    <name type="synonym">Dolichos pruriens</name>
    <dbReference type="NCBI Taxonomy" id="157652"/>
    <lineage>
        <taxon>Eukaryota</taxon>
        <taxon>Viridiplantae</taxon>
        <taxon>Streptophyta</taxon>
        <taxon>Embryophyta</taxon>
        <taxon>Tracheophyta</taxon>
        <taxon>Spermatophyta</taxon>
        <taxon>Magnoliopsida</taxon>
        <taxon>eudicotyledons</taxon>
        <taxon>Gunneridae</taxon>
        <taxon>Pentapetalae</taxon>
        <taxon>rosids</taxon>
        <taxon>fabids</taxon>
        <taxon>Fabales</taxon>
        <taxon>Fabaceae</taxon>
        <taxon>Papilionoideae</taxon>
        <taxon>50 kb inversion clade</taxon>
        <taxon>NPAAA clade</taxon>
        <taxon>indigoferoid/millettioid clade</taxon>
        <taxon>Phaseoleae</taxon>
        <taxon>Mucuna</taxon>
    </lineage>
</organism>
<evidence type="ECO:0000313" key="6">
    <source>
        <dbReference type="Proteomes" id="UP000257109"/>
    </source>
</evidence>
<dbReference type="Proteomes" id="UP000257109">
    <property type="component" value="Unassembled WGS sequence"/>
</dbReference>
<evidence type="ECO:0000259" key="3">
    <source>
        <dbReference type="Pfam" id="PF07727"/>
    </source>
</evidence>
<proteinExistence type="predicted"/>
<feature type="domain" description="Reverse transcriptase Ty1/copia-type" evidence="3">
    <location>
        <begin position="272"/>
        <end position="476"/>
    </location>
</feature>
<evidence type="ECO:0000313" key="5">
    <source>
        <dbReference type="EMBL" id="RDX64212.1"/>
    </source>
</evidence>
<evidence type="ECO:0000259" key="4">
    <source>
        <dbReference type="Pfam" id="PF25597"/>
    </source>
</evidence>
<keyword evidence="1" id="KW-0479">Metal-binding</keyword>
<dbReference type="AlphaFoldDB" id="A0A371EDV7"/>
<dbReference type="SUPFAM" id="SSF56672">
    <property type="entry name" value="DNA/RNA polymerases"/>
    <property type="match status" value="1"/>
</dbReference>
<comment type="caution">
    <text evidence="5">The sequence shown here is derived from an EMBL/GenBank/DDBJ whole genome shotgun (WGS) entry which is preliminary data.</text>
</comment>
<dbReference type="InterPro" id="IPR012337">
    <property type="entry name" value="RNaseH-like_sf"/>
</dbReference>
<dbReference type="OrthoDB" id="1739418at2759"/>
<sequence length="479" mass="55496">MLGKPSMNGAVERRNQTLKNMVRSMISHSSLPESLWGEALKTIIYIINRVPTKAVNKTLYKLWTRKKPNMKICTFGKTGFKTVSCYFVGYVERSRDYKFYDPTSRSFSKTGNVRILEEVEFEKEENIRNVVFEKEFVNDIGQVLMPITIQETTPVIGDNVQTTIPDIVPEQDYNEVLPQTLIKQPQQPQEVSLRRSIKERTHAIPDDYTVVLQEHEDDIGLTKDDPINFCQAMQSYNSQKWIDAMVDELKSMQDNDVWDLVKLLEGDSKGNIERYKTCIVAKDFIENEGIDYKETFSLVSSKDSFRSIIALVTHFDLKLHQMDIKTMFLNGDINEMIYMVQPENLVSNESKSMVSKLNKSIYGLKQASRQWYHKFHQVITSYDFEANVVDDCVYHNFNGSKYIFLVLYINDILLASSDTGLLHETKRFLTKNFEMKDLGEASFVLGIQILRDCSQGFLMLSQENYISKVLDRFDMKIVN</sequence>
<dbReference type="GO" id="GO:0003676">
    <property type="term" value="F:nucleic acid binding"/>
    <property type="evidence" value="ECO:0007669"/>
    <property type="project" value="InterPro"/>
</dbReference>
<reference evidence="5" key="1">
    <citation type="submission" date="2018-05" db="EMBL/GenBank/DDBJ databases">
        <title>Draft genome of Mucuna pruriens seed.</title>
        <authorList>
            <person name="Nnadi N.E."/>
            <person name="Vos R."/>
            <person name="Hasami M.H."/>
            <person name="Devisetty U.K."/>
            <person name="Aguiy J.C."/>
        </authorList>
    </citation>
    <scope>NUCLEOTIDE SEQUENCE [LARGE SCALE GENOMIC DNA]</scope>
    <source>
        <strain evidence="5">JCA_2017</strain>
    </source>
</reference>
<accession>A0A371EDV7</accession>
<protein>
    <submittedName>
        <fullName evidence="5">Uncharacterized protein</fullName>
    </submittedName>
</protein>
<dbReference type="InterPro" id="IPR036397">
    <property type="entry name" value="RNaseH_sf"/>
</dbReference>
<dbReference type="Gene3D" id="3.30.420.10">
    <property type="entry name" value="Ribonuclease H-like superfamily/Ribonuclease H"/>
    <property type="match status" value="1"/>
</dbReference>
<keyword evidence="2" id="KW-0378">Hydrolase</keyword>
<feature type="domain" description="Retroviral polymerase SH3-like" evidence="4">
    <location>
        <begin position="77"/>
        <end position="126"/>
    </location>
</feature>
<name>A0A371EDV7_MUCPR</name>
<dbReference type="Pfam" id="PF25597">
    <property type="entry name" value="SH3_retrovirus"/>
    <property type="match status" value="1"/>
</dbReference>
<dbReference type="InterPro" id="IPR057670">
    <property type="entry name" value="SH3_retrovirus"/>
</dbReference>
<evidence type="ECO:0000256" key="1">
    <source>
        <dbReference type="ARBA" id="ARBA00022723"/>
    </source>
</evidence>
<evidence type="ECO:0000256" key="2">
    <source>
        <dbReference type="ARBA" id="ARBA00022801"/>
    </source>
</evidence>
<dbReference type="Pfam" id="PF07727">
    <property type="entry name" value="RVT_2"/>
    <property type="match status" value="1"/>
</dbReference>
<dbReference type="PANTHER" id="PTHR42648:SF28">
    <property type="entry name" value="TRANSPOSON-ENCODED PROTEIN WITH RIBONUCLEASE H-LIKE AND RETROVIRUS ZINC FINGER-LIKE DOMAINS"/>
    <property type="match status" value="1"/>
</dbReference>
<keyword evidence="6" id="KW-1185">Reference proteome</keyword>
<dbReference type="InterPro" id="IPR043502">
    <property type="entry name" value="DNA/RNA_pol_sf"/>
</dbReference>
<feature type="non-terminal residue" evidence="5">
    <location>
        <position position="1"/>
    </location>
</feature>
<dbReference type="EMBL" id="QJKJ01014492">
    <property type="protein sequence ID" value="RDX64212.1"/>
    <property type="molecule type" value="Genomic_DNA"/>
</dbReference>
<dbReference type="GO" id="GO:0046872">
    <property type="term" value="F:metal ion binding"/>
    <property type="evidence" value="ECO:0007669"/>
    <property type="project" value="UniProtKB-KW"/>
</dbReference>
<dbReference type="InterPro" id="IPR039537">
    <property type="entry name" value="Retrotran_Ty1/copia-like"/>
</dbReference>
<dbReference type="SUPFAM" id="SSF53098">
    <property type="entry name" value="Ribonuclease H-like"/>
    <property type="match status" value="1"/>
</dbReference>
<dbReference type="InterPro" id="IPR013103">
    <property type="entry name" value="RVT_2"/>
</dbReference>
<gene>
    <name evidence="5" type="ORF">CR513_57263</name>
</gene>